<dbReference type="Proteomes" id="UP001521150">
    <property type="component" value="Unassembled WGS sequence"/>
</dbReference>
<comment type="caution">
    <text evidence="2">The sequence shown here is derived from an EMBL/GenBank/DDBJ whole genome shotgun (WGS) entry which is preliminary data.</text>
</comment>
<name>A0ABS8ZVT6_9PSEU</name>
<keyword evidence="3" id="KW-1185">Reference proteome</keyword>
<reference evidence="2 3" key="1">
    <citation type="submission" date="2021-12" db="EMBL/GenBank/DDBJ databases">
        <title>Genome sequence of Kibdelosporangium philippinense ATCC 49844.</title>
        <authorList>
            <person name="Fedorov E.A."/>
            <person name="Omeragic M."/>
            <person name="Shalygina K.F."/>
            <person name="Maclea K.S."/>
        </authorList>
    </citation>
    <scope>NUCLEOTIDE SEQUENCE [LARGE SCALE GENOMIC DNA]</scope>
    <source>
        <strain evidence="2 3">ATCC 49844</strain>
    </source>
</reference>
<proteinExistence type="predicted"/>
<organism evidence="2 3">
    <name type="scientific">Kibdelosporangium philippinense</name>
    <dbReference type="NCBI Taxonomy" id="211113"/>
    <lineage>
        <taxon>Bacteria</taxon>
        <taxon>Bacillati</taxon>
        <taxon>Actinomycetota</taxon>
        <taxon>Actinomycetes</taxon>
        <taxon>Pseudonocardiales</taxon>
        <taxon>Pseudonocardiaceae</taxon>
        <taxon>Kibdelosporangium</taxon>
    </lineage>
</organism>
<feature type="region of interest" description="Disordered" evidence="1">
    <location>
        <begin position="1"/>
        <end position="24"/>
    </location>
</feature>
<dbReference type="EMBL" id="JAJVCN010000005">
    <property type="protein sequence ID" value="MCE7011835.1"/>
    <property type="molecule type" value="Genomic_DNA"/>
</dbReference>
<gene>
    <name evidence="2" type="ORF">LWC34_54840</name>
</gene>
<sequence>MRIATEQPGAVDQSPRLGIPDPAGMPPLCDEVEFVKIVGEVVANDAPRRFAVVAEYGDRVDAMCVAWGLAFERFAFAVSLNGHKQYLATEPESVLPYFRVEGRVTPRLIWHDNAAATAPESED</sequence>
<evidence type="ECO:0000313" key="2">
    <source>
        <dbReference type="EMBL" id="MCE7011835.1"/>
    </source>
</evidence>
<protein>
    <submittedName>
        <fullName evidence="2">Uncharacterized protein</fullName>
    </submittedName>
</protein>
<accession>A0ABS8ZVT6</accession>
<evidence type="ECO:0000313" key="3">
    <source>
        <dbReference type="Proteomes" id="UP001521150"/>
    </source>
</evidence>
<evidence type="ECO:0000256" key="1">
    <source>
        <dbReference type="SAM" id="MobiDB-lite"/>
    </source>
</evidence>
<dbReference type="RefSeq" id="WP_233734599.1">
    <property type="nucleotide sequence ID" value="NZ_JAJVCN010000005.1"/>
</dbReference>